<keyword evidence="2" id="KW-0328">Glycosyltransferase</keyword>
<evidence type="ECO:0000313" key="2">
    <source>
        <dbReference type="EMBL" id="PQJ16232.1"/>
    </source>
</evidence>
<reference evidence="3" key="1">
    <citation type="submission" date="2016-11" db="EMBL/GenBank/DDBJ databases">
        <title>Trade-off between light-utilization and light-protection in marine flavobacteria.</title>
        <authorList>
            <person name="Kumagai Y."/>
            <person name="Yoshizawa S."/>
            <person name="Kogure K."/>
        </authorList>
    </citation>
    <scope>NUCLEOTIDE SEQUENCE [LARGE SCALE GENOMIC DNA]</scope>
    <source>
        <strain evidence="3">SG-18</strain>
    </source>
</reference>
<dbReference type="InterPro" id="IPR045922">
    <property type="entry name" value="DUF6341"/>
</dbReference>
<gene>
    <name evidence="2" type="ORF">BST99_11310</name>
</gene>
<protein>
    <submittedName>
        <fullName evidence="2">Uracil phosphoribosyltransferase</fullName>
    </submittedName>
</protein>
<name>A0A2S7T8H7_9FLAO</name>
<dbReference type="Pfam" id="PF19868">
    <property type="entry name" value="DUF6341"/>
    <property type="match status" value="1"/>
</dbReference>
<evidence type="ECO:0000256" key="1">
    <source>
        <dbReference type="SAM" id="Phobius"/>
    </source>
</evidence>
<keyword evidence="1" id="KW-1133">Transmembrane helix</keyword>
<keyword evidence="1" id="KW-0812">Transmembrane</keyword>
<dbReference type="EMBL" id="MQVX01000001">
    <property type="protein sequence ID" value="PQJ16232.1"/>
    <property type="molecule type" value="Genomic_DNA"/>
</dbReference>
<dbReference type="OrthoDB" id="1467828at2"/>
<comment type="caution">
    <text evidence="2">The sequence shown here is derived from an EMBL/GenBank/DDBJ whole genome shotgun (WGS) entry which is preliminary data.</text>
</comment>
<sequence length="73" mass="8804">MSDFFYAIEDLFVNVLFLPYDTFRFMESWWSANTVNWLFMIIGFLAMCYWMFQLNIFNANGEEDKSISSHSFL</sequence>
<accession>A0A2S7T8H7</accession>
<dbReference type="Proteomes" id="UP000239366">
    <property type="component" value="Unassembled WGS sequence"/>
</dbReference>
<organism evidence="2 3">
    <name type="scientific">Aureicoccus marinus</name>
    <dbReference type="NCBI Taxonomy" id="754435"/>
    <lineage>
        <taxon>Bacteria</taxon>
        <taxon>Pseudomonadati</taxon>
        <taxon>Bacteroidota</taxon>
        <taxon>Flavobacteriia</taxon>
        <taxon>Flavobacteriales</taxon>
        <taxon>Flavobacteriaceae</taxon>
        <taxon>Aureicoccus</taxon>
    </lineage>
</organism>
<evidence type="ECO:0000313" key="3">
    <source>
        <dbReference type="Proteomes" id="UP000239366"/>
    </source>
</evidence>
<dbReference type="AlphaFoldDB" id="A0A2S7T8H7"/>
<proteinExistence type="predicted"/>
<feature type="transmembrane region" description="Helical" evidence="1">
    <location>
        <begin position="34"/>
        <end position="52"/>
    </location>
</feature>
<dbReference type="GO" id="GO:0016757">
    <property type="term" value="F:glycosyltransferase activity"/>
    <property type="evidence" value="ECO:0007669"/>
    <property type="project" value="UniProtKB-KW"/>
</dbReference>
<keyword evidence="3" id="KW-1185">Reference proteome</keyword>
<dbReference type="RefSeq" id="WP_105001907.1">
    <property type="nucleotide sequence ID" value="NZ_MQVX01000001.1"/>
</dbReference>
<keyword evidence="2" id="KW-0808">Transferase</keyword>
<keyword evidence="1" id="KW-0472">Membrane</keyword>